<dbReference type="AlphaFoldDB" id="A0A6V7VAI6"/>
<evidence type="ECO:0000313" key="2">
    <source>
        <dbReference type="EMBL" id="CAD2171985.1"/>
    </source>
</evidence>
<reference evidence="2 3" key="1">
    <citation type="submission" date="2020-08" db="EMBL/GenBank/DDBJ databases">
        <authorList>
            <person name="Koutsovoulos G."/>
            <person name="Danchin GJ E."/>
        </authorList>
    </citation>
    <scope>NUCLEOTIDE SEQUENCE [LARGE SCALE GENOMIC DNA]</scope>
</reference>
<dbReference type="EMBL" id="CAJEWN010000193">
    <property type="protein sequence ID" value="CAD2171985.1"/>
    <property type="molecule type" value="Genomic_DNA"/>
</dbReference>
<protein>
    <submittedName>
        <fullName evidence="2">Uncharacterized protein</fullName>
    </submittedName>
</protein>
<evidence type="ECO:0000256" key="1">
    <source>
        <dbReference type="SAM" id="MobiDB-lite"/>
    </source>
</evidence>
<feature type="compositionally biased region" description="Low complexity" evidence="1">
    <location>
        <begin position="73"/>
        <end position="93"/>
    </location>
</feature>
<organism evidence="2 3">
    <name type="scientific">Meloidogyne enterolobii</name>
    <name type="common">Root-knot nematode worm</name>
    <name type="synonym">Meloidogyne mayaguensis</name>
    <dbReference type="NCBI Taxonomy" id="390850"/>
    <lineage>
        <taxon>Eukaryota</taxon>
        <taxon>Metazoa</taxon>
        <taxon>Ecdysozoa</taxon>
        <taxon>Nematoda</taxon>
        <taxon>Chromadorea</taxon>
        <taxon>Rhabditida</taxon>
        <taxon>Tylenchina</taxon>
        <taxon>Tylenchomorpha</taxon>
        <taxon>Tylenchoidea</taxon>
        <taxon>Meloidogynidae</taxon>
        <taxon>Meloidogyninae</taxon>
        <taxon>Meloidogyne</taxon>
    </lineage>
</organism>
<proteinExistence type="predicted"/>
<evidence type="ECO:0000313" key="3">
    <source>
        <dbReference type="Proteomes" id="UP000580250"/>
    </source>
</evidence>
<name>A0A6V7VAI6_MELEN</name>
<feature type="compositionally biased region" description="Polar residues" evidence="1">
    <location>
        <begin position="106"/>
        <end position="117"/>
    </location>
</feature>
<gene>
    <name evidence="2" type="ORF">MENT_LOCUS23516</name>
</gene>
<feature type="region of interest" description="Disordered" evidence="1">
    <location>
        <begin position="71"/>
        <end position="118"/>
    </location>
</feature>
<comment type="caution">
    <text evidence="2">The sequence shown here is derived from an EMBL/GenBank/DDBJ whole genome shotgun (WGS) entry which is preliminary data.</text>
</comment>
<accession>A0A6V7VAI6</accession>
<sequence length="233" mass="26021">MSKSANRLISHLTNSSVESAPDGGSIFGHRPIRRQNVKCCLYLQTSTPHSSEDNWLAKELENVTGNKLKPVGSIIRRSSNSSRRPCKTPSDLPSNPPSPPLDPSILRQQPPSTSSLAYPTRFRASVPAISIEKDENLHEGGREDVINFVDNKSTTAATADELMQMLMEDDGTDRPIIFTVFEAANIDGVRHLSSKSRCTRLEFMKIFLKFVWLLDGRVLNKRFSYQNMAPVSF</sequence>
<dbReference type="Proteomes" id="UP000580250">
    <property type="component" value="Unassembled WGS sequence"/>
</dbReference>